<dbReference type="InterPro" id="IPR050723">
    <property type="entry name" value="CFA/CMAS"/>
</dbReference>
<comment type="caution">
    <text evidence="7">The sequence shown here is derived from an EMBL/GenBank/DDBJ whole genome shotgun (WGS) entry which is preliminary data.</text>
</comment>
<gene>
    <name evidence="7" type="ORF">FHS92_002071</name>
</gene>
<evidence type="ECO:0000256" key="6">
    <source>
        <dbReference type="PIRSR" id="PIRSR003085-1"/>
    </source>
</evidence>
<evidence type="ECO:0000256" key="3">
    <source>
        <dbReference type="ARBA" id="ARBA00022679"/>
    </source>
</evidence>
<sequence>MNAIGPEQGPRRGGHLVRAGRYVPTGGVWLGRLFAPLGQRVLDRIDRGLDRGSLEAWLPDGSTRLLGGRAPGPECVVHLRQWRALARLALSGSVGWFRAWDAGEWDSPDPVPLFALFMANARTLGGVARARGPLRWLAHGVHKLRANSRRRSRQNIAFHYDLGNDFYALWLDAGMNYSSALFDGGAENLEAAQIAKIDAALDRLDLADGQRLLEIGCGWGGLAERALERAAIRYYGLTLSAEQQAYAQQRLDAARAQVHLTDYRDAEGEYDAIASIEMVEAVGQEYWPDYSAAIHRLLKPGGKAVVQYIAIDDAIFERYAASADFIQTYVFPGGMLISESRFRATAERAGLEWGDVRAFGQDYARTLRIWRERFDAAIEDGRLPPAFDAAFVRLWRYYLMYCEGGFAGGGIWVAQVTLARPS</sequence>
<dbReference type="AlphaFoldDB" id="A0A841J1W1"/>
<dbReference type="PIRSF" id="PIRSF003085">
    <property type="entry name" value="CMAS"/>
    <property type="match status" value="1"/>
</dbReference>
<reference evidence="7 8" key="1">
    <citation type="submission" date="2020-08" db="EMBL/GenBank/DDBJ databases">
        <title>Genomic Encyclopedia of Type Strains, Phase IV (KMG-IV): sequencing the most valuable type-strain genomes for metagenomic binning, comparative biology and taxonomic classification.</title>
        <authorList>
            <person name="Goeker M."/>
        </authorList>
    </citation>
    <scope>NUCLEOTIDE SEQUENCE [LARGE SCALE GENOMIC DNA]</scope>
    <source>
        <strain evidence="7 8">DSM 102255</strain>
    </source>
</reference>
<proteinExistence type="inferred from homology"/>
<protein>
    <submittedName>
        <fullName evidence="7">Cyclopropane-fatty-acyl-phospholipid synthase</fullName>
        <ecNumber evidence="7">2.1.1.79</ecNumber>
    </submittedName>
</protein>
<keyword evidence="2 7" id="KW-0489">Methyltransferase</keyword>
<organism evidence="7 8">
    <name type="scientific">Sphingobium subterraneum</name>
    <dbReference type="NCBI Taxonomy" id="627688"/>
    <lineage>
        <taxon>Bacteria</taxon>
        <taxon>Pseudomonadati</taxon>
        <taxon>Pseudomonadota</taxon>
        <taxon>Alphaproteobacteria</taxon>
        <taxon>Sphingomonadales</taxon>
        <taxon>Sphingomonadaceae</taxon>
        <taxon>Sphingobium</taxon>
    </lineage>
</organism>
<dbReference type="RefSeq" id="WP_184080182.1">
    <property type="nucleotide sequence ID" value="NZ_JACIJP010000002.1"/>
</dbReference>
<keyword evidence="5" id="KW-0443">Lipid metabolism</keyword>
<dbReference type="Proteomes" id="UP000552700">
    <property type="component" value="Unassembled WGS sequence"/>
</dbReference>
<dbReference type="SUPFAM" id="SSF53335">
    <property type="entry name" value="S-adenosyl-L-methionine-dependent methyltransferases"/>
    <property type="match status" value="1"/>
</dbReference>
<accession>A0A841J1W1</accession>
<evidence type="ECO:0000256" key="2">
    <source>
        <dbReference type="ARBA" id="ARBA00022603"/>
    </source>
</evidence>
<evidence type="ECO:0000256" key="4">
    <source>
        <dbReference type="ARBA" id="ARBA00022691"/>
    </source>
</evidence>
<evidence type="ECO:0000313" key="8">
    <source>
        <dbReference type="Proteomes" id="UP000552700"/>
    </source>
</evidence>
<evidence type="ECO:0000256" key="1">
    <source>
        <dbReference type="ARBA" id="ARBA00010815"/>
    </source>
</evidence>
<dbReference type="InterPro" id="IPR003333">
    <property type="entry name" value="CMAS"/>
</dbReference>
<dbReference type="GO" id="GO:0008825">
    <property type="term" value="F:cyclopropane-fatty-acyl-phospholipid synthase activity"/>
    <property type="evidence" value="ECO:0007669"/>
    <property type="project" value="UniProtKB-EC"/>
</dbReference>
<keyword evidence="4" id="KW-0949">S-adenosyl-L-methionine</keyword>
<dbReference type="InterPro" id="IPR029063">
    <property type="entry name" value="SAM-dependent_MTases_sf"/>
</dbReference>
<dbReference type="EC" id="2.1.1.79" evidence="7"/>
<dbReference type="Pfam" id="PF02353">
    <property type="entry name" value="CMAS"/>
    <property type="match status" value="1"/>
</dbReference>
<dbReference type="EMBL" id="JACIJP010000002">
    <property type="protein sequence ID" value="MBB6124342.1"/>
    <property type="molecule type" value="Genomic_DNA"/>
</dbReference>
<comment type="similarity">
    <text evidence="1">Belongs to the CFA/CMAS family.</text>
</comment>
<feature type="active site" evidence="6">
    <location>
        <position position="402"/>
    </location>
</feature>
<name>A0A841J1W1_9SPHN</name>
<evidence type="ECO:0000313" key="7">
    <source>
        <dbReference type="EMBL" id="MBB6124342.1"/>
    </source>
</evidence>
<dbReference type="CDD" id="cd02440">
    <property type="entry name" value="AdoMet_MTases"/>
    <property type="match status" value="1"/>
</dbReference>
<evidence type="ECO:0000256" key="5">
    <source>
        <dbReference type="ARBA" id="ARBA00023098"/>
    </source>
</evidence>
<dbReference type="GO" id="GO:0008610">
    <property type="term" value="P:lipid biosynthetic process"/>
    <property type="evidence" value="ECO:0007669"/>
    <property type="project" value="InterPro"/>
</dbReference>
<dbReference type="PANTHER" id="PTHR43667:SF2">
    <property type="entry name" value="FATTY ACID C-METHYL TRANSFERASE"/>
    <property type="match status" value="1"/>
</dbReference>
<keyword evidence="8" id="KW-1185">Reference proteome</keyword>
<dbReference type="PANTHER" id="PTHR43667">
    <property type="entry name" value="CYCLOPROPANE-FATTY-ACYL-PHOSPHOLIPID SYNTHASE"/>
    <property type="match status" value="1"/>
</dbReference>
<dbReference type="Gene3D" id="3.40.50.150">
    <property type="entry name" value="Vaccinia Virus protein VP39"/>
    <property type="match status" value="1"/>
</dbReference>
<keyword evidence="3 7" id="KW-0808">Transferase</keyword>
<dbReference type="GO" id="GO:0032259">
    <property type="term" value="P:methylation"/>
    <property type="evidence" value="ECO:0007669"/>
    <property type="project" value="UniProtKB-KW"/>
</dbReference>